<dbReference type="InterPro" id="IPR013022">
    <property type="entry name" value="Xyl_isomerase-like_TIM-brl"/>
</dbReference>
<proteinExistence type="predicted"/>
<dbReference type="InterPro" id="IPR036237">
    <property type="entry name" value="Xyl_isomerase-like_sf"/>
</dbReference>
<dbReference type="PANTHER" id="PTHR12110">
    <property type="entry name" value="HYDROXYPYRUVATE ISOMERASE"/>
    <property type="match status" value="1"/>
</dbReference>
<keyword evidence="3" id="KW-1185">Reference proteome</keyword>
<name>A0ABW4JPH8_9BACL</name>
<evidence type="ECO:0000313" key="2">
    <source>
        <dbReference type="EMBL" id="MFD1676762.1"/>
    </source>
</evidence>
<evidence type="ECO:0000313" key="3">
    <source>
        <dbReference type="Proteomes" id="UP001597079"/>
    </source>
</evidence>
<accession>A0ABW4JPH8</accession>
<sequence>MNICIASYSFHGLLKEEKIDVFGYLESVKYRYHLNAADIWNGMLVSMEDDYLKKVRQALDERGLCLANLCVDGAHLWEPDAETREQNYRNALAHLHAAEVLGARTVRIDMGGRDTEMTEEQFEYTVKRYQEYTRRAQENGYMVGPENHWGASRVPTNIQKVYDAVDSPAFGILLHFENWDVDAQNGDQICAPYAFHTHLAAWVEPRYEEKLNMLADAGYKGYLGVEHHSAQNEYVQVAWQLASLQRTVALQAR</sequence>
<dbReference type="EMBL" id="JBHUCX010000075">
    <property type="protein sequence ID" value="MFD1676762.1"/>
    <property type="molecule type" value="Genomic_DNA"/>
</dbReference>
<dbReference type="GO" id="GO:0016853">
    <property type="term" value="F:isomerase activity"/>
    <property type="evidence" value="ECO:0007669"/>
    <property type="project" value="UniProtKB-KW"/>
</dbReference>
<dbReference type="RefSeq" id="WP_377944670.1">
    <property type="nucleotide sequence ID" value="NZ_JBHUCX010000075.1"/>
</dbReference>
<dbReference type="Gene3D" id="3.20.20.150">
    <property type="entry name" value="Divalent-metal-dependent TIM barrel enzymes"/>
    <property type="match status" value="1"/>
</dbReference>
<dbReference type="SUPFAM" id="SSF51658">
    <property type="entry name" value="Xylose isomerase-like"/>
    <property type="match status" value="1"/>
</dbReference>
<reference evidence="3" key="1">
    <citation type="journal article" date="2019" name="Int. J. Syst. Evol. Microbiol.">
        <title>The Global Catalogue of Microorganisms (GCM) 10K type strain sequencing project: providing services to taxonomists for standard genome sequencing and annotation.</title>
        <authorList>
            <consortium name="The Broad Institute Genomics Platform"/>
            <consortium name="The Broad Institute Genome Sequencing Center for Infectious Disease"/>
            <person name="Wu L."/>
            <person name="Ma J."/>
        </authorList>
    </citation>
    <scope>NUCLEOTIDE SEQUENCE [LARGE SCALE GENOMIC DNA]</scope>
    <source>
        <strain evidence="3">CGMCC 1.12286</strain>
    </source>
</reference>
<keyword evidence="2" id="KW-0413">Isomerase</keyword>
<comment type="caution">
    <text evidence="2">The sequence shown here is derived from an EMBL/GenBank/DDBJ whole genome shotgun (WGS) entry which is preliminary data.</text>
</comment>
<evidence type="ECO:0000259" key="1">
    <source>
        <dbReference type="Pfam" id="PF01261"/>
    </source>
</evidence>
<feature type="domain" description="Xylose isomerase-like TIM barrel" evidence="1">
    <location>
        <begin position="44"/>
        <end position="231"/>
    </location>
</feature>
<dbReference type="PANTHER" id="PTHR12110:SF53">
    <property type="entry name" value="BLR5974 PROTEIN"/>
    <property type="match status" value="1"/>
</dbReference>
<dbReference type="Pfam" id="PF01261">
    <property type="entry name" value="AP_endonuc_2"/>
    <property type="match status" value="1"/>
</dbReference>
<organism evidence="2 3">
    <name type="scientific">Alicyclobacillus fodiniaquatilis</name>
    <dbReference type="NCBI Taxonomy" id="1661150"/>
    <lineage>
        <taxon>Bacteria</taxon>
        <taxon>Bacillati</taxon>
        <taxon>Bacillota</taxon>
        <taxon>Bacilli</taxon>
        <taxon>Bacillales</taxon>
        <taxon>Alicyclobacillaceae</taxon>
        <taxon>Alicyclobacillus</taxon>
    </lineage>
</organism>
<protein>
    <submittedName>
        <fullName evidence="2">Sugar phosphate isomerase/epimerase family protein</fullName>
    </submittedName>
</protein>
<dbReference type="InterPro" id="IPR050312">
    <property type="entry name" value="IolE/XylAMocC-like"/>
</dbReference>
<gene>
    <name evidence="2" type="ORF">ACFSB2_18985</name>
</gene>
<dbReference type="Proteomes" id="UP001597079">
    <property type="component" value="Unassembled WGS sequence"/>
</dbReference>